<dbReference type="Gene3D" id="3.40.630.30">
    <property type="match status" value="1"/>
</dbReference>
<keyword evidence="5" id="KW-1185">Reference proteome</keyword>
<evidence type="ECO:0000313" key="4">
    <source>
        <dbReference type="EnsemblMetazoa" id="PPA05542.1"/>
    </source>
</evidence>
<dbReference type="PROSITE" id="PS51186">
    <property type="entry name" value="GNAT"/>
    <property type="match status" value="1"/>
</dbReference>
<dbReference type="GO" id="GO:0008080">
    <property type="term" value="F:N-acetyltransferase activity"/>
    <property type="evidence" value="ECO:0000318"/>
    <property type="project" value="GO_Central"/>
</dbReference>
<keyword evidence="2" id="KW-0808">Transferase</keyword>
<gene>
    <name evidence="4" type="primary">WBGene00095096</name>
</gene>
<proteinExistence type="inferred from homology"/>
<dbReference type="InterPro" id="IPR051016">
    <property type="entry name" value="Diverse_Substrate_AcTransf"/>
</dbReference>
<dbReference type="InterPro" id="IPR016181">
    <property type="entry name" value="Acyl_CoA_acyltransferase"/>
</dbReference>
<dbReference type="SUPFAM" id="SSF55729">
    <property type="entry name" value="Acyl-CoA N-acyltransferases (Nat)"/>
    <property type="match status" value="1"/>
</dbReference>
<name>A0A2A6CNV7_PRIPA</name>
<organism evidence="4 5">
    <name type="scientific">Pristionchus pacificus</name>
    <name type="common">Parasitic nematode worm</name>
    <dbReference type="NCBI Taxonomy" id="54126"/>
    <lineage>
        <taxon>Eukaryota</taxon>
        <taxon>Metazoa</taxon>
        <taxon>Ecdysozoa</taxon>
        <taxon>Nematoda</taxon>
        <taxon>Chromadorea</taxon>
        <taxon>Rhabditida</taxon>
        <taxon>Rhabditina</taxon>
        <taxon>Diplogasteromorpha</taxon>
        <taxon>Diplogasteroidea</taxon>
        <taxon>Neodiplogasteridae</taxon>
        <taxon>Pristionchus</taxon>
    </lineage>
</organism>
<evidence type="ECO:0000256" key="3">
    <source>
        <dbReference type="ARBA" id="ARBA00023315"/>
    </source>
</evidence>
<evidence type="ECO:0000256" key="1">
    <source>
        <dbReference type="ARBA" id="ARBA00008694"/>
    </source>
</evidence>
<dbReference type="AlphaFoldDB" id="A0A2A6CNV7"/>
<accession>A0A2A6CNV7</accession>
<dbReference type="CDD" id="cd04301">
    <property type="entry name" value="NAT_SF"/>
    <property type="match status" value="1"/>
</dbReference>
<dbReference type="FunFam" id="3.40.630.30:FF:000064">
    <property type="entry name" value="GNAT family acetyltransferase"/>
    <property type="match status" value="1"/>
</dbReference>
<dbReference type="InterPro" id="IPR000182">
    <property type="entry name" value="GNAT_dom"/>
</dbReference>
<protein>
    <submittedName>
        <fullName evidence="4">Acetyltransferase</fullName>
    </submittedName>
</protein>
<keyword evidence="3" id="KW-0012">Acyltransferase</keyword>
<dbReference type="Pfam" id="PF00583">
    <property type="entry name" value="Acetyltransf_1"/>
    <property type="match status" value="1"/>
</dbReference>
<comment type="similarity">
    <text evidence="1">Belongs to the acetyltransferase family.</text>
</comment>
<dbReference type="PANTHER" id="PTHR10545:SF29">
    <property type="entry name" value="GH14572P-RELATED"/>
    <property type="match status" value="1"/>
</dbReference>
<dbReference type="Proteomes" id="UP000005239">
    <property type="component" value="Unassembled WGS sequence"/>
</dbReference>
<evidence type="ECO:0000313" key="5">
    <source>
        <dbReference type="Proteomes" id="UP000005239"/>
    </source>
</evidence>
<reference evidence="5" key="1">
    <citation type="journal article" date="2008" name="Nat. Genet.">
        <title>The Pristionchus pacificus genome provides a unique perspective on nematode lifestyle and parasitism.</title>
        <authorList>
            <person name="Dieterich C."/>
            <person name="Clifton S.W."/>
            <person name="Schuster L.N."/>
            <person name="Chinwalla A."/>
            <person name="Delehaunty K."/>
            <person name="Dinkelacker I."/>
            <person name="Fulton L."/>
            <person name="Fulton R."/>
            <person name="Godfrey J."/>
            <person name="Minx P."/>
            <person name="Mitreva M."/>
            <person name="Roeseler W."/>
            <person name="Tian H."/>
            <person name="Witte H."/>
            <person name="Yang S.P."/>
            <person name="Wilson R.K."/>
            <person name="Sommer R.J."/>
        </authorList>
    </citation>
    <scope>NUCLEOTIDE SEQUENCE [LARGE SCALE GENOMIC DNA]</scope>
    <source>
        <strain evidence="5">PS312</strain>
    </source>
</reference>
<dbReference type="EnsemblMetazoa" id="PPA05542.1">
    <property type="protein sequence ID" value="PPA05542.1"/>
    <property type="gene ID" value="WBGene00095096"/>
</dbReference>
<dbReference type="OrthoDB" id="7305308at2759"/>
<sequence length="170" mass="19267">MMCNILAMPVRAATIEDMSDLYEMVSELARFHKYEPEQILSREEYAKDFEDGCFNAFIAIDEETGKAAGMVICQDSFDCWKGKTMSMHQLYIRPSYRKKSYGKLLWAAVAQAAKQRGVAHLTWKTGGKNIVALALYSSVEGVSEVKNDKGLIDFKMSREGIDKFVATFHR</sequence>
<dbReference type="PANTHER" id="PTHR10545">
    <property type="entry name" value="DIAMINE N-ACETYLTRANSFERASE"/>
    <property type="match status" value="1"/>
</dbReference>
<reference evidence="4" key="2">
    <citation type="submission" date="2022-06" db="UniProtKB">
        <authorList>
            <consortium name="EnsemblMetazoa"/>
        </authorList>
    </citation>
    <scope>IDENTIFICATION</scope>
    <source>
        <strain evidence="4">PS312</strain>
    </source>
</reference>
<evidence type="ECO:0000256" key="2">
    <source>
        <dbReference type="ARBA" id="ARBA00022679"/>
    </source>
</evidence>
<accession>A0A8R1YAC3</accession>